<evidence type="ECO:0000313" key="4">
    <source>
        <dbReference type="Proteomes" id="UP000266152"/>
    </source>
</evidence>
<dbReference type="GO" id="GO:0016810">
    <property type="term" value="F:hydrolase activity, acting on carbon-nitrogen (but not peptide) bonds"/>
    <property type="evidence" value="ECO:0007669"/>
    <property type="project" value="InterPro"/>
</dbReference>
<dbReference type="Gene3D" id="3.40.50.300">
    <property type="entry name" value="P-loop containing nucleotide triphosphate hydrolases"/>
    <property type="match status" value="1"/>
</dbReference>
<proteinExistence type="predicted"/>
<dbReference type="Pfam" id="PF01979">
    <property type="entry name" value="Amidohydro_1"/>
    <property type="match status" value="1"/>
</dbReference>
<dbReference type="InterPro" id="IPR006680">
    <property type="entry name" value="Amidohydro-rel"/>
</dbReference>
<dbReference type="InterPro" id="IPR032466">
    <property type="entry name" value="Metal_Hydrolase"/>
</dbReference>
<dbReference type="Gene3D" id="1.25.10.10">
    <property type="entry name" value="Leucine-rich Repeat Variant"/>
    <property type="match status" value="2"/>
</dbReference>
<evidence type="ECO:0000313" key="3">
    <source>
        <dbReference type="EMBL" id="RGP70230.1"/>
    </source>
</evidence>
<keyword evidence="4" id="KW-1185">Reference proteome</keyword>
<dbReference type="InterPro" id="IPR055496">
    <property type="entry name" value="DUF7068"/>
</dbReference>
<dbReference type="Gene3D" id="2.30.40.10">
    <property type="entry name" value="Urease, subunit C, domain 1"/>
    <property type="match status" value="1"/>
</dbReference>
<dbReference type="PROSITE" id="PS50837">
    <property type="entry name" value="NACHT"/>
    <property type="match status" value="1"/>
</dbReference>
<dbReference type="SUPFAM" id="SSF48371">
    <property type="entry name" value="ARM repeat"/>
    <property type="match status" value="1"/>
</dbReference>
<dbReference type="InterPro" id="IPR011059">
    <property type="entry name" value="Metal-dep_hydrolase_composite"/>
</dbReference>
<feature type="domain" description="NACHT" evidence="2">
    <location>
        <begin position="273"/>
        <end position="368"/>
    </location>
</feature>
<evidence type="ECO:0000256" key="1">
    <source>
        <dbReference type="ARBA" id="ARBA00022801"/>
    </source>
</evidence>
<sequence>MGGIIIKQVTYTDFLIILTFVPNTTQALCSVGSESILQDTCGIIFLGTPHQGSSISLLGSIVSFLTKPLGSDTTLVMSLTVNNAGLSDLRRKFEDTLKKQLRRPHIVSFYETKATFLGRLSAGVIVPRDSASAHADEEVYIDTDHSGLNKCFSAKPELLDKLVDCIKKSRVPSRLEQVDKLLKTQYDAEKPYEKLNIIRLSEKVLPMGSCYINLSIVAHYDQAVSTASQSTTSNSSFSLSSRNAVADVDKKLLVDLPTIFGERAGSDGNITPRRILIRGRAGVGKTTLCKKMVHDFLDRGMWKSIFDRVLWIPLRNLKGRQDSRYNLKSLFYDEFFSQISDGEKLADQLWEVVDSRTLFVLDGMDEVSQLIDSEGDMATFLAMLLRQPSVVITSRPSINLPPGVTVDLELETIGFSQEQVQAYLKADPKYIPRANEIETLLQRNWMLGSLVRIPIQLDALCFIWETIDPDKAPETMTGIYSEIVYKLWTKDIDRLQSQTYKWYAQPLPGEIEIKAKNEIAFLECLAFSGLCNDTIDFSHEDRSKAFQYLAKENPEYALNPTIDDVLPRLSFMRSSNSTRPHMPQKFHFIHLTYQEYFAARWFKRHWVTYQPLSIFHLDGFERKSADDFVRQHKYTARFNNMWRFVSGLCDLEPHDGRTVGDLFDLFGNEPIDLLGVTHHRLLMHCVAEVVKSVSLRMSIERRLSMWLQFECNLLDEPKLLCETEFPAGAIDTAFRTGSDRTKKMIVSAFKGRRITTQGVLELLVQGLKTPRASPELYHVIFDALGSRCEPFSTVVVEAVMSHMYSSDLAVAHQASYALGVQRTIPQPFKDRLLSQLLSHDQNRREQAARALRGQLQIPQTILSWLDNGSKSVKMEGLRAFKRWKDPPAYFSQAVVRLVGGENAKDVRKAALESTLHHDNLPDNVLRQIAAQLQDSDRGIRATAFKTLSYRERLPYDVLRAFVVFLSEDKNFDVYSHEYYTFRLVAQPSEPVTWAEILKAPVARFGHTGATLVKGAVDVFGMLPPFIADKSVKRLMWSQSDDKSGAVEMLAFRFLKYSQDEPWPCAFLSFIEEQVSIPVAYYSSLASLALPEGFKLYQSALKANLMQHCFPTLSLSALRTLMKRPELPAHILNAVKSKLRDPDNDIRWAAARVLKSQKASCPEILLELVRTLGDQDCRTAEIAKNVLCSQSKLEDEILVAMVNAAKRNTKVRSDVVLILKRYSPLDRKFQEDVVSLIEDESETIRRDALDILGCDTSLREDILLKVATMIGDEEISVKFAACNALKRQLVLTDTILKAPGLYHLWFKSSFEGDVYCYVHDGVIYLNMPFNLGNVQLKGNPNELVAESMVLTMSSLRKQLKVTNVLRRNYFLTILLQNGSVIVHDCNDRIQVRDNCDVLITNDVIEQIENRISPGKDTEVLDCTDKIISPGFIDTHHHLWQTQLKGYGLDNCWLDYFSDDLLQSFNYSAEDIYWGQVAGCLEALDAGTTFVLDHCHGCRTPEHAEAAIAAFADSGIRGTFAYAETFLNLAKWDVESCIPRATCISDNYIEHLEILAHKGPFANGRVTMGVAFDNYHLPQREVEKLFHRAIKAGVKLITSHCGNFGPSVPQALERYSLFPSAANDFTIVLSHGNYLGKPDLAMLSERQIPIACTPATEAQGSMGWPLLFEPGLNTALGADCHFLNSSSLMQAARNALLLSRLQKTVEHKFKGSKPIKFDETTCDAFNKATIQGARAVRMQDQIGSIQVGKQADILVFTRTSSLAFGTAARENPVAAIVGYSEPRDIQTVLVGGIFRKRAGTLVPIARNGETIGLDSIMSELHRSQEAIRKKRESCNLDLSRDLVTKIATPR</sequence>
<dbReference type="InterPro" id="IPR011989">
    <property type="entry name" value="ARM-like"/>
</dbReference>
<organism evidence="3 4">
    <name type="scientific">Fusarium sporotrichioides</name>
    <dbReference type="NCBI Taxonomy" id="5514"/>
    <lineage>
        <taxon>Eukaryota</taxon>
        <taxon>Fungi</taxon>
        <taxon>Dikarya</taxon>
        <taxon>Ascomycota</taxon>
        <taxon>Pezizomycotina</taxon>
        <taxon>Sordariomycetes</taxon>
        <taxon>Hypocreomycetidae</taxon>
        <taxon>Hypocreales</taxon>
        <taxon>Nectriaceae</taxon>
        <taxon>Fusarium</taxon>
    </lineage>
</organism>
<dbReference type="Gene3D" id="3.20.20.140">
    <property type="entry name" value="Metal-dependent hydrolases"/>
    <property type="match status" value="1"/>
</dbReference>
<dbReference type="InterPro" id="IPR027417">
    <property type="entry name" value="P-loop_NTPase"/>
</dbReference>
<protein>
    <recommendedName>
        <fullName evidence="2">NACHT domain-containing protein</fullName>
    </recommendedName>
</protein>
<dbReference type="Proteomes" id="UP000266152">
    <property type="component" value="Unassembled WGS sequence"/>
</dbReference>
<dbReference type="STRING" id="5514.A0A395SCY9"/>
<dbReference type="InterPro" id="IPR007111">
    <property type="entry name" value="NACHT_NTPase"/>
</dbReference>
<reference evidence="3 4" key="1">
    <citation type="journal article" date="2018" name="PLoS Pathog.">
        <title>Evolution of structural diversity of trichothecenes, a family of toxins produced by plant pathogenic and entomopathogenic fungi.</title>
        <authorList>
            <person name="Proctor R.H."/>
            <person name="McCormick S.P."/>
            <person name="Kim H.S."/>
            <person name="Cardoza R.E."/>
            <person name="Stanley A.M."/>
            <person name="Lindo L."/>
            <person name="Kelly A."/>
            <person name="Brown D.W."/>
            <person name="Lee T."/>
            <person name="Vaughan M.M."/>
            <person name="Alexander N.J."/>
            <person name="Busman M."/>
            <person name="Gutierrez S."/>
        </authorList>
    </citation>
    <scope>NUCLEOTIDE SEQUENCE [LARGE SCALE GENOMIC DNA]</scope>
    <source>
        <strain evidence="3 4">NRRL 3299</strain>
    </source>
</reference>
<dbReference type="InterPro" id="IPR016024">
    <property type="entry name" value="ARM-type_fold"/>
</dbReference>
<dbReference type="Pfam" id="PF23238">
    <property type="entry name" value="DUF7068"/>
    <property type="match status" value="1"/>
</dbReference>
<keyword evidence="1" id="KW-0378">Hydrolase</keyword>
<accession>A0A395SCY9</accession>
<comment type="caution">
    <text evidence="3">The sequence shown here is derived from an EMBL/GenBank/DDBJ whole genome shotgun (WGS) entry which is preliminary data.</text>
</comment>
<dbReference type="SUPFAM" id="SSF51338">
    <property type="entry name" value="Composite domain of metallo-dependent hydrolases"/>
    <property type="match status" value="2"/>
</dbReference>
<dbReference type="EMBL" id="PXOF01000053">
    <property type="protein sequence ID" value="RGP70230.1"/>
    <property type="molecule type" value="Genomic_DNA"/>
</dbReference>
<dbReference type="SUPFAM" id="SSF51556">
    <property type="entry name" value="Metallo-dependent hydrolases"/>
    <property type="match status" value="1"/>
</dbReference>
<dbReference type="Pfam" id="PF05729">
    <property type="entry name" value="NACHT"/>
    <property type="match status" value="1"/>
</dbReference>
<dbReference type="SUPFAM" id="SSF52540">
    <property type="entry name" value="P-loop containing nucleoside triphosphate hydrolases"/>
    <property type="match status" value="1"/>
</dbReference>
<gene>
    <name evidence="3" type="ORF">FSPOR_4130</name>
</gene>
<dbReference type="InterPro" id="IPR050287">
    <property type="entry name" value="MTA/SAH_deaminase"/>
</dbReference>
<name>A0A395SCY9_FUSSP</name>
<dbReference type="PANTHER" id="PTHR43794">
    <property type="entry name" value="AMINOHYDROLASE SSNA-RELATED"/>
    <property type="match status" value="1"/>
</dbReference>
<dbReference type="PANTHER" id="PTHR43794:SF11">
    <property type="entry name" value="AMIDOHYDROLASE-RELATED DOMAIN-CONTAINING PROTEIN"/>
    <property type="match status" value="1"/>
</dbReference>
<evidence type="ECO:0000259" key="2">
    <source>
        <dbReference type="PROSITE" id="PS50837"/>
    </source>
</evidence>